<dbReference type="Gene3D" id="1.25.40.10">
    <property type="entry name" value="Tetratricopeptide repeat domain"/>
    <property type="match status" value="2"/>
</dbReference>
<dbReference type="AlphaFoldDB" id="X6NFM5"/>
<evidence type="ECO:0000259" key="4">
    <source>
        <dbReference type="Pfam" id="PF00656"/>
    </source>
</evidence>
<feature type="repeat" description="TPR" evidence="3">
    <location>
        <begin position="623"/>
        <end position="656"/>
    </location>
</feature>
<feature type="repeat" description="TPR" evidence="3">
    <location>
        <begin position="545"/>
        <end position="578"/>
    </location>
</feature>
<dbReference type="Pfam" id="PF13374">
    <property type="entry name" value="TPR_10"/>
    <property type="match status" value="1"/>
</dbReference>
<dbReference type="SMART" id="SM00028">
    <property type="entry name" value="TPR"/>
    <property type="match status" value="5"/>
</dbReference>
<dbReference type="Pfam" id="PF13424">
    <property type="entry name" value="TPR_12"/>
    <property type="match status" value="2"/>
</dbReference>
<feature type="domain" description="Peptidase C14 caspase" evidence="4">
    <location>
        <begin position="182"/>
        <end position="375"/>
    </location>
</feature>
<dbReference type="SUPFAM" id="SSF48452">
    <property type="entry name" value="TPR-like"/>
    <property type="match status" value="2"/>
</dbReference>
<dbReference type="InterPro" id="IPR019734">
    <property type="entry name" value="TPR_rpt"/>
</dbReference>
<dbReference type="Pfam" id="PF00656">
    <property type="entry name" value="Peptidase_C14"/>
    <property type="match status" value="1"/>
</dbReference>
<comment type="caution">
    <text evidence="5">The sequence shown here is derived from an EMBL/GenBank/DDBJ whole genome shotgun (WGS) entry which is preliminary data.</text>
</comment>
<protein>
    <recommendedName>
        <fullName evidence="4">Peptidase C14 caspase domain-containing protein</fullName>
    </recommendedName>
</protein>
<gene>
    <name evidence="5" type="ORF">RFI_12606</name>
</gene>
<dbReference type="GO" id="GO:0004197">
    <property type="term" value="F:cysteine-type endopeptidase activity"/>
    <property type="evidence" value="ECO:0007669"/>
    <property type="project" value="InterPro"/>
</dbReference>
<dbReference type="OrthoDB" id="286233at2759"/>
<keyword evidence="6" id="KW-1185">Reference proteome</keyword>
<organism evidence="5 6">
    <name type="scientific">Reticulomyxa filosa</name>
    <dbReference type="NCBI Taxonomy" id="46433"/>
    <lineage>
        <taxon>Eukaryota</taxon>
        <taxon>Sar</taxon>
        <taxon>Rhizaria</taxon>
        <taxon>Retaria</taxon>
        <taxon>Foraminifera</taxon>
        <taxon>Monothalamids</taxon>
        <taxon>Reticulomyxidae</taxon>
        <taxon>Reticulomyxa</taxon>
    </lineage>
</organism>
<reference evidence="5 6" key="1">
    <citation type="journal article" date="2013" name="Curr. Biol.">
        <title>The Genome of the Foraminiferan Reticulomyxa filosa.</title>
        <authorList>
            <person name="Glockner G."/>
            <person name="Hulsmann N."/>
            <person name="Schleicher M."/>
            <person name="Noegel A.A."/>
            <person name="Eichinger L."/>
            <person name="Gallinger C."/>
            <person name="Pawlowski J."/>
            <person name="Sierra R."/>
            <person name="Euteneuer U."/>
            <person name="Pillet L."/>
            <person name="Moustafa A."/>
            <person name="Platzer M."/>
            <person name="Groth M."/>
            <person name="Szafranski K."/>
            <person name="Schliwa M."/>
        </authorList>
    </citation>
    <scope>NUCLEOTIDE SEQUENCE [LARGE SCALE GENOMIC DNA]</scope>
</reference>
<feature type="repeat" description="TPR" evidence="3">
    <location>
        <begin position="461"/>
        <end position="494"/>
    </location>
</feature>
<keyword evidence="1" id="KW-0677">Repeat</keyword>
<dbReference type="InterPro" id="IPR011990">
    <property type="entry name" value="TPR-like_helical_dom_sf"/>
</dbReference>
<accession>X6NFM5</accession>
<dbReference type="PANTHER" id="PTHR45641">
    <property type="entry name" value="TETRATRICOPEPTIDE REPEAT PROTEIN (AFU_ORTHOLOGUE AFUA_6G03870)"/>
    <property type="match status" value="1"/>
</dbReference>
<dbReference type="Proteomes" id="UP000023152">
    <property type="component" value="Unassembled WGS sequence"/>
</dbReference>
<dbReference type="SUPFAM" id="SSF52129">
    <property type="entry name" value="Caspase-like"/>
    <property type="match status" value="1"/>
</dbReference>
<evidence type="ECO:0000256" key="3">
    <source>
        <dbReference type="PROSITE-ProRule" id="PRU00339"/>
    </source>
</evidence>
<evidence type="ECO:0000256" key="1">
    <source>
        <dbReference type="ARBA" id="ARBA00022737"/>
    </source>
</evidence>
<dbReference type="InterPro" id="IPR011600">
    <property type="entry name" value="Pept_C14_caspase"/>
</dbReference>
<dbReference type="PROSITE" id="PS50005">
    <property type="entry name" value="TPR"/>
    <property type="match status" value="4"/>
</dbReference>
<sequence>MNILKAFKKMMIWVTKFLCNCNKKENTHQNEIPLMQQSSTSYKGLFHVPLFNIKLSVASLLAEIVIDNYTLKRIFGVTGVKGVPLHNFFWSGTRLLLRLKRHTKYLNKMSSYKAHVNDGTKAHMIMLSELTFKELEQKITQVISSTPKNNVSITITDGSGRNVQTDENVVAAFESHPNPLILLTGAAKYEQHTYLEGVKQDLLLLQRLFESKLKYQVFSTYDPKDPTTETLTAEQLDNFLLDHNERLVNDFKDDNRVSCYDALIFVWCGHGGSEINGYTLITSDEKAKDFKDVQHDLMKAAEYFAGKPKMFIKIGYRGEEEEKEPNQTKARCEQRTLWNNIEIDVITIFANIPEKVSLDNAGSESDIVKKGSCFIENSNEAFDSIIKKTIKNVNDITLRREIIQVVSSVLYDIYLVQASDELPIYEDDTEILIAAVCYYFSYENALEIISNTFGSNYSFVALSYDNLGTSYSHKREYLKAIEYYEKSLQIRLNIFGTNHSDVALSYYKLGMLNYNTGRYDDAIKCHTKALEIRLDLFGTNHEDVATSYHYLGKSYSKIKQYDNTIDFCEKALKIRLNILELITFLKGLLDKAIEYYIKAIECLEIVLKNNETDKSRLIHINIARSYSNLGNSYYASKQYDKAIEYYKKGLTTSKEIFGDTNTRVADLIWKLGFAFESKSEKQQALEYYKEAHQIFSQVFGTSDERTLQAKTKVEVLVGV</sequence>
<dbReference type="InterPro" id="IPR029030">
    <property type="entry name" value="Caspase-like_dom_sf"/>
</dbReference>
<proteinExistence type="predicted"/>
<name>X6NFM5_RETFI</name>
<dbReference type="PANTHER" id="PTHR45641:SF1">
    <property type="entry name" value="AAA+ ATPASE DOMAIN-CONTAINING PROTEIN"/>
    <property type="match status" value="1"/>
</dbReference>
<keyword evidence="2 3" id="KW-0802">TPR repeat</keyword>
<dbReference type="GO" id="GO:0006508">
    <property type="term" value="P:proteolysis"/>
    <property type="evidence" value="ECO:0007669"/>
    <property type="project" value="InterPro"/>
</dbReference>
<dbReference type="PROSITE" id="PS50293">
    <property type="entry name" value="TPR_REGION"/>
    <property type="match status" value="1"/>
</dbReference>
<evidence type="ECO:0000313" key="6">
    <source>
        <dbReference type="Proteomes" id="UP000023152"/>
    </source>
</evidence>
<dbReference type="EMBL" id="ASPP01009147">
    <property type="protein sequence ID" value="ETO24549.1"/>
    <property type="molecule type" value="Genomic_DNA"/>
</dbReference>
<evidence type="ECO:0000313" key="5">
    <source>
        <dbReference type="EMBL" id="ETO24549.1"/>
    </source>
</evidence>
<dbReference type="Gene3D" id="3.40.50.1460">
    <property type="match status" value="1"/>
</dbReference>
<evidence type="ECO:0000256" key="2">
    <source>
        <dbReference type="ARBA" id="ARBA00022803"/>
    </source>
</evidence>
<feature type="repeat" description="TPR" evidence="3">
    <location>
        <begin position="503"/>
        <end position="536"/>
    </location>
</feature>